<dbReference type="InterPro" id="IPR002035">
    <property type="entry name" value="VWF_A"/>
</dbReference>
<organism evidence="7 8">
    <name type="scientific">Arsenicibacter rosenii</name>
    <dbReference type="NCBI Taxonomy" id="1750698"/>
    <lineage>
        <taxon>Bacteria</taxon>
        <taxon>Pseudomonadati</taxon>
        <taxon>Bacteroidota</taxon>
        <taxon>Cytophagia</taxon>
        <taxon>Cytophagales</taxon>
        <taxon>Spirosomataceae</taxon>
        <taxon>Arsenicibacter</taxon>
    </lineage>
</organism>
<evidence type="ECO:0000256" key="1">
    <source>
        <dbReference type="ARBA" id="ARBA00022475"/>
    </source>
</evidence>
<dbReference type="EMBL" id="MORL01000017">
    <property type="protein sequence ID" value="OIN56884.1"/>
    <property type="molecule type" value="Genomic_DNA"/>
</dbReference>
<keyword evidence="3 5" id="KW-1133">Transmembrane helix</keyword>
<accession>A0A1S2VDT3</accession>
<evidence type="ECO:0000256" key="2">
    <source>
        <dbReference type="ARBA" id="ARBA00022692"/>
    </source>
</evidence>
<keyword evidence="4 5" id="KW-0472">Membrane</keyword>
<dbReference type="SUPFAM" id="SSF53300">
    <property type="entry name" value="vWA-like"/>
    <property type="match status" value="1"/>
</dbReference>
<dbReference type="PANTHER" id="PTHR22550:SF5">
    <property type="entry name" value="LEUCINE ZIPPER PROTEIN 4"/>
    <property type="match status" value="1"/>
</dbReference>
<dbReference type="Pfam" id="PF00092">
    <property type="entry name" value="VWA"/>
    <property type="match status" value="1"/>
</dbReference>
<proteinExistence type="predicted"/>
<dbReference type="Gene3D" id="3.40.50.410">
    <property type="entry name" value="von Willebrand factor, type A domain"/>
    <property type="match status" value="1"/>
</dbReference>
<dbReference type="InterPro" id="IPR036465">
    <property type="entry name" value="vWFA_dom_sf"/>
</dbReference>
<feature type="transmembrane region" description="Helical" evidence="5">
    <location>
        <begin position="330"/>
        <end position="353"/>
    </location>
</feature>
<evidence type="ECO:0000256" key="4">
    <source>
        <dbReference type="ARBA" id="ARBA00023136"/>
    </source>
</evidence>
<comment type="caution">
    <text evidence="7">The sequence shown here is derived from an EMBL/GenBank/DDBJ whole genome shotgun (WGS) entry which is preliminary data.</text>
</comment>
<dbReference type="PANTHER" id="PTHR22550">
    <property type="entry name" value="SPORE GERMINATION PROTEIN"/>
    <property type="match status" value="1"/>
</dbReference>
<name>A0A1S2VDT3_9BACT</name>
<evidence type="ECO:0000256" key="3">
    <source>
        <dbReference type="ARBA" id="ARBA00022989"/>
    </source>
</evidence>
<keyword evidence="2 5" id="KW-0812">Transmembrane</keyword>
<evidence type="ECO:0000259" key="6">
    <source>
        <dbReference type="PROSITE" id="PS50234"/>
    </source>
</evidence>
<evidence type="ECO:0000313" key="7">
    <source>
        <dbReference type="EMBL" id="OIN56884.1"/>
    </source>
</evidence>
<dbReference type="OrthoDB" id="6206554at2"/>
<evidence type="ECO:0000256" key="5">
    <source>
        <dbReference type="SAM" id="Phobius"/>
    </source>
</evidence>
<dbReference type="AlphaFoldDB" id="A0A1S2VDT3"/>
<dbReference type="InterPro" id="IPR050768">
    <property type="entry name" value="UPF0353/GerABKA_families"/>
</dbReference>
<evidence type="ECO:0000313" key="8">
    <source>
        <dbReference type="Proteomes" id="UP000181790"/>
    </source>
</evidence>
<sequence length="355" mass="39847">MEPWYSIDWFTIGQWQQFRFANSWILYTIPALPLLFLFRYLLSQGRSQKLNVSTGTYLYVNSLLGWLRFITPIAFFTGISLILVALARPQIVKEQRIEQSDGIDIMLALDVSSSMTETDLAPNRLAAARQMAQMFVKGRKNDRIGLVVFAGEAFSLCPLTTDYALLDQYIADLRENMIPTTGTAIGDALARCINRMRETEMPALADTASKKRTKVVILLSDGENTAGNLDPVTAAKLGRAFGIRIYTIAVGKVEPVAAARRDSLPDTPAVATSAVDEGVLKSIARIGNGSYFRATDAKRLETVFKEIDRLEKAPVRTQVYEHVQDFYRIYLYWAICFLLFTLFLKNTILANILED</sequence>
<keyword evidence="1" id="KW-1003">Cell membrane</keyword>
<dbReference type="SMART" id="SM00327">
    <property type="entry name" value="VWA"/>
    <property type="match status" value="1"/>
</dbReference>
<dbReference type="RefSeq" id="WP_071505414.1">
    <property type="nucleotide sequence ID" value="NZ_MORL01000017.1"/>
</dbReference>
<feature type="transmembrane region" description="Helical" evidence="5">
    <location>
        <begin position="63"/>
        <end position="87"/>
    </location>
</feature>
<dbReference type="PROSITE" id="PS50234">
    <property type="entry name" value="VWFA"/>
    <property type="match status" value="1"/>
</dbReference>
<protein>
    <recommendedName>
        <fullName evidence="6">VWFA domain-containing protein</fullName>
    </recommendedName>
</protein>
<feature type="transmembrane region" description="Helical" evidence="5">
    <location>
        <begin position="24"/>
        <end position="42"/>
    </location>
</feature>
<keyword evidence="8" id="KW-1185">Reference proteome</keyword>
<gene>
    <name evidence="7" type="ORF">BLX24_22210</name>
</gene>
<reference evidence="7 8" key="1">
    <citation type="submission" date="2016-10" db="EMBL/GenBank/DDBJ databases">
        <title>Arsenicibacter rosenii gen. nov., sp. nov., an efficient arsenic-methylating bacterium isolated from an arsenic-contaminated paddy soil.</title>
        <authorList>
            <person name="Huang K."/>
        </authorList>
    </citation>
    <scope>NUCLEOTIDE SEQUENCE [LARGE SCALE GENOMIC DNA]</scope>
    <source>
        <strain evidence="7 8">SM-1</strain>
    </source>
</reference>
<dbReference type="Proteomes" id="UP000181790">
    <property type="component" value="Unassembled WGS sequence"/>
</dbReference>
<feature type="domain" description="VWFA" evidence="6">
    <location>
        <begin position="104"/>
        <end position="307"/>
    </location>
</feature>